<evidence type="ECO:0000259" key="1">
    <source>
        <dbReference type="Pfam" id="PF04738"/>
    </source>
</evidence>
<gene>
    <name evidence="3" type="ORF">DHW03_15015</name>
</gene>
<evidence type="ECO:0008006" key="5">
    <source>
        <dbReference type="Google" id="ProtNLM"/>
    </source>
</evidence>
<reference evidence="3 4" key="1">
    <citation type="submission" date="2018-05" db="EMBL/GenBank/DDBJ databases">
        <title>Pedobacter paludis sp. nov., isolated from wetland soil.</title>
        <authorList>
            <person name="Zhang Y."/>
            <person name="Wang G."/>
        </authorList>
    </citation>
    <scope>NUCLEOTIDE SEQUENCE [LARGE SCALE GENOMIC DNA]</scope>
    <source>
        <strain evidence="3 4">KCTC22721</strain>
    </source>
</reference>
<dbReference type="RefSeq" id="WP_109926672.1">
    <property type="nucleotide sequence ID" value="NZ_QGNZ01000004.1"/>
</dbReference>
<dbReference type="Proteomes" id="UP000245379">
    <property type="component" value="Unassembled WGS sequence"/>
</dbReference>
<comment type="caution">
    <text evidence="3">The sequence shown here is derived from an EMBL/GenBank/DDBJ whole genome shotgun (WGS) entry which is preliminary data.</text>
</comment>
<dbReference type="AlphaFoldDB" id="A0A317EJ05"/>
<name>A0A317EJ05_9SPHI</name>
<dbReference type="OrthoDB" id="1273722at2"/>
<sequence length="1027" mass="119894">MTYESNFFLIRTPLLPFHDGLKIFDPAIDRSDYLAKIFADPLMQESIFLASSELHQQLLRYLRKELENPKKIAALEESLIEYVLRMSTRCTPFGLFAGITVGHFDKSNVIRLAPSSQSGALKRKLRLDHAVLTELVRYYDKIPAFRRKTKYMVNSSLYRVGNKYRYHEYTIINGRRNYILSEIDYLPVLARLIKQASGGISLESIVKILVADGFDQADSEAYAEELIDAQILVSEIEPTIIGTDFFDYFVGKVNAYDLENKNELNELQCLIQNINNDAAGTEIYERLSNTLRIFGLEDKKKGLFQVDLNKTAEVASLSCGVRENLFKSAQLLIALNLADLSRLNLETFKKAFIERYDRAAVSLMDVMDVENGINYKKLLEHTFPIFPTVNTRLETLKRYKGDKLKNALFKGEVVIDITDEELEKIGIFPNATDLHQSFSIMAKVLDDKGEVFQLESITGPSFAKLLGRFCNSNDELKMEVEKLAKKERELYPDQTIAEIVHLPEDRVGNVLNRPHLSTFEITYLGKSKLPLSKQIKVTDLYLRMDQHRLTLFSKKLGKEVVPRLTSAHNYVGNSLPIYHFLSEMQMQDKQGGVKWFWDEGENRSFLPRVKYKDIVLSPATWNVHLQDFLVNKNDWKNLPKIIEALPSYFIEVKIARYVYYTMQDNKLLIDTSSDFGVRYLAKKFLRGLGMNLEEALFNPQSLFVKSQKKGFTNEIIIPFVQHPNEKIRIVQSESILIPKLRREFEPGSEWVYYKIYTGAKTASQLLYKTIFPLIKQLLKENLIKQWFFIRYADPKRHLRLRLLLNDEKSLGLVFSKIYKKLNYYLKNSIITNLQVDTYTREIERYEEHTMELSEEYFFVNSNFICNIFQVLDWNDQQFKGHLAFKLIDDLLTCVYPNIRERYLFINGEVEKRGLGKVPIQKGKKEDYNKRYRSFSVSIDRFQNDFQQNLIVKKAFIQHKNFIAQNLTFLSAQKNDEPIKRIIASYIHMFANRIFEEHQNEMEGLLYFHLEKYYRSILARHKNHGINN</sequence>
<protein>
    <recommendedName>
        <fullName evidence="5">Lantibiotic dehydratase</fullName>
    </recommendedName>
</protein>
<dbReference type="Pfam" id="PF04738">
    <property type="entry name" value="Lant_dehydr_N"/>
    <property type="match status" value="1"/>
</dbReference>
<evidence type="ECO:0000313" key="4">
    <source>
        <dbReference type="Proteomes" id="UP000245379"/>
    </source>
</evidence>
<dbReference type="InterPro" id="IPR006827">
    <property type="entry name" value="Lant_deHydtase_N"/>
</dbReference>
<feature type="domain" description="Thiopeptide-type bacteriocin biosynthesis" evidence="2">
    <location>
        <begin position="750"/>
        <end position="1013"/>
    </location>
</feature>
<dbReference type="EMBL" id="QGNZ01000004">
    <property type="protein sequence ID" value="PWS26107.1"/>
    <property type="molecule type" value="Genomic_DNA"/>
</dbReference>
<dbReference type="NCBIfam" id="TIGR03891">
    <property type="entry name" value="thiopep_ocin"/>
    <property type="match status" value="1"/>
</dbReference>
<dbReference type="Pfam" id="PF14028">
    <property type="entry name" value="Lant_dehydr_C"/>
    <property type="match status" value="1"/>
</dbReference>
<keyword evidence="4" id="KW-1185">Reference proteome</keyword>
<organism evidence="3 4">
    <name type="scientific">Pedobacter yonginense</name>
    <dbReference type="NCBI Taxonomy" id="651869"/>
    <lineage>
        <taxon>Bacteria</taxon>
        <taxon>Pseudomonadati</taxon>
        <taxon>Bacteroidota</taxon>
        <taxon>Sphingobacteriia</taxon>
        <taxon>Sphingobacteriales</taxon>
        <taxon>Sphingobacteriaceae</taxon>
        <taxon>Pedobacter</taxon>
    </lineage>
</organism>
<evidence type="ECO:0000259" key="2">
    <source>
        <dbReference type="Pfam" id="PF14028"/>
    </source>
</evidence>
<evidence type="ECO:0000313" key="3">
    <source>
        <dbReference type="EMBL" id="PWS26107.1"/>
    </source>
</evidence>
<feature type="domain" description="Lantibiotic dehydratase N-terminal" evidence="1">
    <location>
        <begin position="39"/>
        <end position="678"/>
    </location>
</feature>
<dbReference type="InterPro" id="IPR023809">
    <property type="entry name" value="Thiopep_bacteriocin_synth_dom"/>
</dbReference>
<proteinExistence type="predicted"/>
<accession>A0A317EJ05</accession>